<reference evidence="4" key="1">
    <citation type="submission" date="2023-08" db="EMBL/GenBank/DDBJ databases">
        <authorList>
            <person name="Chen Y."/>
            <person name="Shah S."/>
            <person name="Dougan E. K."/>
            <person name="Thang M."/>
            <person name="Chan C."/>
        </authorList>
    </citation>
    <scope>NUCLEOTIDE SEQUENCE</scope>
</reference>
<dbReference type="AlphaFoldDB" id="A0AA36MVM9"/>
<sequence>MWSRRCRVLAASGSLLGTCLLTETPLIPKLPVKPLLLETKAPHVEQARTQDIAATQWLKLQTLTYRDQTGHERKWDLVTRTTRTDRAGVDAVIILPLLRSSKKSEVDVLLVQQFRPPVAGYTVELPAGLIDAGESSDQAAVRELKEETGYTGRVLRTSGPLTMSPGLSDETVKLVVVEVDLDIPENRQPKPQPEEGEFIQVMRVPLKSLSQELTKLQKRGVMPISGLFTLAEGLDLALSLKV</sequence>
<dbReference type="Gene3D" id="3.90.79.10">
    <property type="entry name" value="Nucleoside Triphosphate Pyrophosphohydrolase"/>
    <property type="match status" value="1"/>
</dbReference>
<gene>
    <name evidence="4" type="ORF">EVOR1521_LOCUS9175</name>
</gene>
<evidence type="ECO:0000256" key="1">
    <source>
        <dbReference type="ARBA" id="ARBA00022801"/>
    </source>
</evidence>
<accession>A0AA36MVM9</accession>
<dbReference type="Pfam" id="PF00293">
    <property type="entry name" value="NUDIX"/>
    <property type="match status" value="1"/>
</dbReference>
<proteinExistence type="inferred from homology"/>
<evidence type="ECO:0000313" key="5">
    <source>
        <dbReference type="Proteomes" id="UP001178507"/>
    </source>
</evidence>
<dbReference type="GO" id="GO:0019693">
    <property type="term" value="P:ribose phosphate metabolic process"/>
    <property type="evidence" value="ECO:0007669"/>
    <property type="project" value="TreeGrafter"/>
</dbReference>
<dbReference type="CDD" id="cd18888">
    <property type="entry name" value="NUDIX_ADPRase_Nudt5"/>
    <property type="match status" value="1"/>
</dbReference>
<keyword evidence="5" id="KW-1185">Reference proteome</keyword>
<dbReference type="SUPFAM" id="SSF55811">
    <property type="entry name" value="Nudix"/>
    <property type="match status" value="1"/>
</dbReference>
<comment type="similarity">
    <text evidence="2">Belongs to the Nudix hydrolase family.</text>
</comment>
<dbReference type="InterPro" id="IPR000086">
    <property type="entry name" value="NUDIX_hydrolase_dom"/>
</dbReference>
<keyword evidence="1 2" id="KW-0378">Hydrolase</keyword>
<name>A0AA36MVM9_9DINO</name>
<comment type="caution">
    <text evidence="4">The sequence shown here is derived from an EMBL/GenBank/DDBJ whole genome shotgun (WGS) entry which is preliminary data.</text>
</comment>
<dbReference type="PANTHER" id="PTHR11839:SF1">
    <property type="entry name" value="ADP-SUGAR PYROPHOSPHATASE"/>
    <property type="match status" value="1"/>
</dbReference>
<dbReference type="InterPro" id="IPR020476">
    <property type="entry name" value="Nudix_hydrolase"/>
</dbReference>
<protein>
    <recommendedName>
        <fullName evidence="3">Nudix hydrolase domain-containing protein</fullName>
    </recommendedName>
</protein>
<evidence type="ECO:0000313" key="4">
    <source>
        <dbReference type="EMBL" id="CAJ1381511.1"/>
    </source>
</evidence>
<dbReference type="InterPro" id="IPR015797">
    <property type="entry name" value="NUDIX_hydrolase-like_dom_sf"/>
</dbReference>
<dbReference type="GO" id="GO:0016462">
    <property type="term" value="F:pyrophosphatase activity"/>
    <property type="evidence" value="ECO:0007669"/>
    <property type="project" value="UniProtKB-ARBA"/>
</dbReference>
<dbReference type="InterPro" id="IPR020084">
    <property type="entry name" value="NUDIX_hydrolase_CS"/>
</dbReference>
<feature type="domain" description="Nudix hydrolase" evidence="3">
    <location>
        <begin position="84"/>
        <end position="227"/>
    </location>
</feature>
<evidence type="ECO:0000256" key="2">
    <source>
        <dbReference type="RuleBase" id="RU003476"/>
    </source>
</evidence>
<dbReference type="PROSITE" id="PS00893">
    <property type="entry name" value="NUDIX_BOX"/>
    <property type="match status" value="1"/>
</dbReference>
<dbReference type="PROSITE" id="PS51462">
    <property type="entry name" value="NUDIX"/>
    <property type="match status" value="1"/>
</dbReference>
<dbReference type="GO" id="GO:0006753">
    <property type="term" value="P:nucleoside phosphate metabolic process"/>
    <property type="evidence" value="ECO:0007669"/>
    <property type="project" value="TreeGrafter"/>
</dbReference>
<dbReference type="PRINTS" id="PR00502">
    <property type="entry name" value="NUDIXFAMILY"/>
</dbReference>
<evidence type="ECO:0000259" key="3">
    <source>
        <dbReference type="PROSITE" id="PS51462"/>
    </source>
</evidence>
<dbReference type="EMBL" id="CAUJNA010000815">
    <property type="protein sequence ID" value="CAJ1381511.1"/>
    <property type="molecule type" value="Genomic_DNA"/>
</dbReference>
<dbReference type="PANTHER" id="PTHR11839">
    <property type="entry name" value="UDP/ADP-SUGAR PYROPHOSPHATASE"/>
    <property type="match status" value="1"/>
</dbReference>
<organism evidence="4 5">
    <name type="scientific">Effrenium voratum</name>
    <dbReference type="NCBI Taxonomy" id="2562239"/>
    <lineage>
        <taxon>Eukaryota</taxon>
        <taxon>Sar</taxon>
        <taxon>Alveolata</taxon>
        <taxon>Dinophyceae</taxon>
        <taxon>Suessiales</taxon>
        <taxon>Symbiodiniaceae</taxon>
        <taxon>Effrenium</taxon>
    </lineage>
</organism>
<dbReference type="Proteomes" id="UP001178507">
    <property type="component" value="Unassembled WGS sequence"/>
</dbReference>